<reference evidence="3" key="1">
    <citation type="submission" date="2023-12" db="EMBL/GenBank/DDBJ databases">
        <title>Novel species in genus Nocardioides.</title>
        <authorList>
            <person name="Zhou H."/>
        </authorList>
    </citation>
    <scope>NUCLEOTIDE SEQUENCE [LARGE SCALE GENOMIC DNA]</scope>
    <source>
        <strain evidence="3">HM61</strain>
    </source>
</reference>
<dbReference type="Pfam" id="PF00353">
    <property type="entry name" value="HemolysinCabind"/>
    <property type="match status" value="3"/>
</dbReference>
<protein>
    <recommendedName>
        <fullName evidence="4">Calcium-binding protein</fullName>
    </recommendedName>
</protein>
<dbReference type="PRINTS" id="PR00313">
    <property type="entry name" value="CABNDNGRPT"/>
</dbReference>
<gene>
    <name evidence="2" type="ORF">SHK19_21150</name>
</gene>
<dbReference type="InterPro" id="IPR001343">
    <property type="entry name" value="Hemolysn_Ca-bd"/>
</dbReference>
<dbReference type="Gene3D" id="2.150.10.10">
    <property type="entry name" value="Serralysin-like metalloprotease, C-terminal"/>
    <property type="match status" value="2"/>
</dbReference>
<evidence type="ECO:0000256" key="1">
    <source>
        <dbReference type="SAM" id="SignalP"/>
    </source>
</evidence>
<organism evidence="2 3">
    <name type="scientific">Nocardioides bizhenqiangii</name>
    <dbReference type="NCBI Taxonomy" id="3095076"/>
    <lineage>
        <taxon>Bacteria</taxon>
        <taxon>Bacillati</taxon>
        <taxon>Actinomycetota</taxon>
        <taxon>Actinomycetes</taxon>
        <taxon>Propionibacteriales</taxon>
        <taxon>Nocardioidaceae</taxon>
        <taxon>Nocardioides</taxon>
    </lineage>
</organism>
<dbReference type="InterPro" id="IPR011049">
    <property type="entry name" value="Serralysin-like_metalloprot_C"/>
</dbReference>
<dbReference type="SUPFAM" id="SSF51120">
    <property type="entry name" value="beta-Roll"/>
    <property type="match status" value="2"/>
</dbReference>
<proteinExistence type="predicted"/>
<feature type="signal peptide" evidence="1">
    <location>
        <begin position="1"/>
        <end position="28"/>
    </location>
</feature>
<dbReference type="RefSeq" id="WP_322454418.1">
    <property type="nucleotide sequence ID" value="NZ_CP141059.1"/>
</dbReference>
<keyword evidence="3" id="KW-1185">Reference proteome</keyword>
<evidence type="ECO:0000313" key="3">
    <source>
        <dbReference type="Proteomes" id="UP001327225"/>
    </source>
</evidence>
<keyword evidence="1" id="KW-0732">Signal</keyword>
<dbReference type="Proteomes" id="UP001327225">
    <property type="component" value="Chromosome"/>
</dbReference>
<evidence type="ECO:0000313" key="2">
    <source>
        <dbReference type="EMBL" id="WQQ26449.1"/>
    </source>
</evidence>
<sequence>MISARTALLLAASGLVLFAPALPAVSNAAGGEPAMCAGQVVTIDLNDPDAPDPNRDDSDVVLGTPIGELIRTGNGVDIVCGGPGEDVISLHGDAPAGAREAAYGGAGNDHLVSSPGDELLVGGPGPDEVIYHFKCGPGCTYPYPHHGVEVDLRLTGPQNTHGRGFDELVSIEYLGGTVWADVLRGNAKVNRLEGHFGNDIVNGFRGADDLDGGRGTDRCIGGPGRDEYESCERR</sequence>
<name>A0ABZ0ZRF6_9ACTN</name>
<accession>A0ABZ0ZRF6</accession>
<evidence type="ECO:0008006" key="4">
    <source>
        <dbReference type="Google" id="ProtNLM"/>
    </source>
</evidence>
<feature type="chain" id="PRO_5046842248" description="Calcium-binding protein" evidence="1">
    <location>
        <begin position="29"/>
        <end position="234"/>
    </location>
</feature>
<dbReference type="EMBL" id="CP141059">
    <property type="protein sequence ID" value="WQQ26449.1"/>
    <property type="molecule type" value="Genomic_DNA"/>
</dbReference>